<dbReference type="InterPro" id="IPR014756">
    <property type="entry name" value="Ig_E-set"/>
</dbReference>
<dbReference type="SUPFAM" id="SSF81296">
    <property type="entry name" value="E set domains"/>
    <property type="match status" value="2"/>
</dbReference>
<evidence type="ECO:0000259" key="2">
    <source>
        <dbReference type="Pfam" id="PF18962"/>
    </source>
</evidence>
<reference evidence="3" key="1">
    <citation type="journal article" date="2015" name="Proc. Natl. Acad. Sci. U.S.A.">
        <title>Networks of energetic and metabolic interactions define dynamics in microbial communities.</title>
        <authorList>
            <person name="Embree M."/>
            <person name="Liu J.K."/>
            <person name="Al-Bassam M.M."/>
            <person name="Zengler K."/>
        </authorList>
    </citation>
    <scope>NUCLEOTIDE SEQUENCE</scope>
</reference>
<name>A0A0W8FZX0_9ZZZZ</name>
<dbReference type="Gene3D" id="2.60.40.10">
    <property type="entry name" value="Immunoglobulins"/>
    <property type="match status" value="2"/>
</dbReference>
<accession>A0A0W8FZX0</accession>
<feature type="domain" description="Secretion system C-terminal sorting" evidence="2">
    <location>
        <begin position="543"/>
        <end position="618"/>
    </location>
</feature>
<feature type="compositionally biased region" description="Basic and acidic residues" evidence="1">
    <location>
        <begin position="511"/>
        <end position="520"/>
    </location>
</feature>
<proteinExistence type="predicted"/>
<dbReference type="Gene3D" id="2.60.40.4070">
    <property type="match status" value="1"/>
</dbReference>
<evidence type="ECO:0000313" key="3">
    <source>
        <dbReference type="EMBL" id="KUG26447.1"/>
    </source>
</evidence>
<feature type="region of interest" description="Disordered" evidence="1">
    <location>
        <begin position="503"/>
        <end position="523"/>
    </location>
</feature>
<gene>
    <name evidence="3" type="ORF">ASZ90_003711</name>
</gene>
<dbReference type="InterPro" id="IPR026444">
    <property type="entry name" value="Secre_tail"/>
</dbReference>
<comment type="caution">
    <text evidence="3">The sequence shown here is derived from an EMBL/GenBank/DDBJ whole genome shotgun (WGS) entry which is preliminary data.</text>
</comment>
<dbReference type="InterPro" id="IPR013783">
    <property type="entry name" value="Ig-like_fold"/>
</dbReference>
<dbReference type="NCBIfam" id="TIGR04183">
    <property type="entry name" value="Por_Secre_tail"/>
    <property type="match status" value="1"/>
</dbReference>
<protein>
    <recommendedName>
        <fullName evidence="2">Secretion system C-terminal sorting domain-containing protein</fullName>
    </recommendedName>
</protein>
<sequence length="621" mass="68633">MKKLLTIGSVLLLLIGTSAFAQVDVTFKVDMNVEMGKGNFDATTDAVAIRGAMNDWGETAMEDGDGDGVYEVTLSLAPDSYDYKFYHSGGGGTWEEGYFDGNRNVVVADAGTVGPFFFNKLGEYTGVGTTIEFQVDMQLPIKQGNVIPGVTNVYVAGNFTDWGDNAIALTDDDGDSVYTATIETITSGEVLYYKFVRSASDVGSGTWEEGLEGDDVANNGNRIFGVVDSDTEVRRFWENTDPNVELGDGNILFSVDLTVMEELGIYDPVVDSLELRGSFNGWSTSNPDISRMNQDFLDPNLWQLNIPFVNTEIGANQFYKYFVNKADEDDIWVDGYERPLSQGGGNRDVLFAGSPTQETGNYFYDDVHPDWVIPAGTTVEITFSVDMGPAIDPNVTAVPFNPAEDELYWINEQPAFTRVMNWADTDTMKVLQLTDPDADGIYTGTLTVVGPSFNAFEYRYAFKDMSENSWTSEPSGFGDFAYRVRFAEMTGARAFVSPYSAPTDTWTNQENKSDQSEDKPAGWTTSVRDLDELAKNFELSQNYPNPFNPSTTIKFKVPVTDIVTLKIYNILGQQVATLINKEMNAGSYEVKFNASELASGIYMYSLEAGSFRATKKMMLLK</sequence>
<dbReference type="Pfam" id="PF18962">
    <property type="entry name" value="Por_Secre_tail"/>
    <property type="match status" value="1"/>
</dbReference>
<dbReference type="AlphaFoldDB" id="A0A0W8FZX0"/>
<dbReference type="EMBL" id="LNQE01000461">
    <property type="protein sequence ID" value="KUG26447.1"/>
    <property type="molecule type" value="Genomic_DNA"/>
</dbReference>
<organism evidence="3">
    <name type="scientific">hydrocarbon metagenome</name>
    <dbReference type="NCBI Taxonomy" id="938273"/>
    <lineage>
        <taxon>unclassified sequences</taxon>
        <taxon>metagenomes</taxon>
        <taxon>ecological metagenomes</taxon>
    </lineage>
</organism>
<evidence type="ECO:0000256" key="1">
    <source>
        <dbReference type="SAM" id="MobiDB-lite"/>
    </source>
</evidence>